<dbReference type="HOGENOM" id="CLU_1455839_0_0_1"/>
<accession>E9GJF0</accession>
<evidence type="ECO:0000256" key="1">
    <source>
        <dbReference type="SAM" id="MobiDB-lite"/>
    </source>
</evidence>
<evidence type="ECO:0000256" key="2">
    <source>
        <dbReference type="SAM" id="SignalP"/>
    </source>
</evidence>
<dbReference type="AlphaFoldDB" id="E9GJF0"/>
<gene>
    <name evidence="3" type="ORF">DAPPUDRAFT_243696</name>
</gene>
<feature type="region of interest" description="Disordered" evidence="1">
    <location>
        <begin position="164"/>
        <end position="186"/>
    </location>
</feature>
<feature type="chain" id="PRO_5003237123" evidence="2">
    <location>
        <begin position="20"/>
        <end position="186"/>
    </location>
</feature>
<dbReference type="Proteomes" id="UP000000305">
    <property type="component" value="Unassembled WGS sequence"/>
</dbReference>
<evidence type="ECO:0000313" key="4">
    <source>
        <dbReference type="Proteomes" id="UP000000305"/>
    </source>
</evidence>
<dbReference type="KEGG" id="dpx:DAPPUDRAFT_243696"/>
<evidence type="ECO:0000313" key="3">
    <source>
        <dbReference type="EMBL" id="EFX80444.1"/>
    </source>
</evidence>
<feature type="signal peptide" evidence="2">
    <location>
        <begin position="1"/>
        <end position="19"/>
    </location>
</feature>
<proteinExistence type="predicted"/>
<dbReference type="EMBL" id="GL732547">
    <property type="protein sequence ID" value="EFX80444.1"/>
    <property type="molecule type" value="Genomic_DNA"/>
</dbReference>
<name>E9GJF0_DAPPU</name>
<sequence length="186" mass="20043">MKLALVFVALFGVIHPVWLQVDPFHSNDMKTGDSSFFAQPTHSLPADGQCIGNCTSQSGSFLINTLSNPPVQHVTEAKPSGYFGFFYSAVSSLLNYLHQLFVQPWMGFVGLGQSSSARMDRNAYTVEGRSAPTSSALTSTDWHEIGTTAFNVLSSIFLKNKSRPTTIPSSSPAQSTPAPLSAIKPL</sequence>
<protein>
    <submittedName>
        <fullName evidence="3">Uncharacterized protein</fullName>
    </submittedName>
</protein>
<keyword evidence="4" id="KW-1185">Reference proteome</keyword>
<reference evidence="3 4" key="1">
    <citation type="journal article" date="2011" name="Science">
        <title>The ecoresponsive genome of Daphnia pulex.</title>
        <authorList>
            <person name="Colbourne J.K."/>
            <person name="Pfrender M.E."/>
            <person name="Gilbert D."/>
            <person name="Thomas W.K."/>
            <person name="Tucker A."/>
            <person name="Oakley T.H."/>
            <person name="Tokishita S."/>
            <person name="Aerts A."/>
            <person name="Arnold G.J."/>
            <person name="Basu M.K."/>
            <person name="Bauer D.J."/>
            <person name="Caceres C.E."/>
            <person name="Carmel L."/>
            <person name="Casola C."/>
            <person name="Choi J.H."/>
            <person name="Detter J.C."/>
            <person name="Dong Q."/>
            <person name="Dusheyko S."/>
            <person name="Eads B.D."/>
            <person name="Frohlich T."/>
            <person name="Geiler-Samerotte K.A."/>
            <person name="Gerlach D."/>
            <person name="Hatcher P."/>
            <person name="Jogdeo S."/>
            <person name="Krijgsveld J."/>
            <person name="Kriventseva E.V."/>
            <person name="Kultz D."/>
            <person name="Laforsch C."/>
            <person name="Lindquist E."/>
            <person name="Lopez J."/>
            <person name="Manak J.R."/>
            <person name="Muller J."/>
            <person name="Pangilinan J."/>
            <person name="Patwardhan R.P."/>
            <person name="Pitluck S."/>
            <person name="Pritham E.J."/>
            <person name="Rechtsteiner A."/>
            <person name="Rho M."/>
            <person name="Rogozin I.B."/>
            <person name="Sakarya O."/>
            <person name="Salamov A."/>
            <person name="Schaack S."/>
            <person name="Shapiro H."/>
            <person name="Shiga Y."/>
            <person name="Skalitzky C."/>
            <person name="Smith Z."/>
            <person name="Souvorov A."/>
            <person name="Sung W."/>
            <person name="Tang Z."/>
            <person name="Tsuchiya D."/>
            <person name="Tu H."/>
            <person name="Vos H."/>
            <person name="Wang M."/>
            <person name="Wolf Y.I."/>
            <person name="Yamagata H."/>
            <person name="Yamada T."/>
            <person name="Ye Y."/>
            <person name="Shaw J.R."/>
            <person name="Andrews J."/>
            <person name="Crease T.J."/>
            <person name="Tang H."/>
            <person name="Lucas S.M."/>
            <person name="Robertson H.M."/>
            <person name="Bork P."/>
            <person name="Koonin E.V."/>
            <person name="Zdobnov E.M."/>
            <person name="Grigoriev I.V."/>
            <person name="Lynch M."/>
            <person name="Boore J.L."/>
        </authorList>
    </citation>
    <scope>NUCLEOTIDE SEQUENCE [LARGE SCALE GENOMIC DNA]</scope>
</reference>
<organism evidence="3 4">
    <name type="scientific">Daphnia pulex</name>
    <name type="common">Water flea</name>
    <dbReference type="NCBI Taxonomy" id="6669"/>
    <lineage>
        <taxon>Eukaryota</taxon>
        <taxon>Metazoa</taxon>
        <taxon>Ecdysozoa</taxon>
        <taxon>Arthropoda</taxon>
        <taxon>Crustacea</taxon>
        <taxon>Branchiopoda</taxon>
        <taxon>Diplostraca</taxon>
        <taxon>Cladocera</taxon>
        <taxon>Anomopoda</taxon>
        <taxon>Daphniidae</taxon>
        <taxon>Daphnia</taxon>
    </lineage>
</organism>
<dbReference type="OrthoDB" id="6354148at2759"/>
<dbReference type="InParanoid" id="E9GJF0"/>
<keyword evidence="2" id="KW-0732">Signal</keyword>